<keyword evidence="4" id="KW-0611">Plant defense</keyword>
<accession>A0A438DWN6</accession>
<evidence type="ECO:0000256" key="6">
    <source>
        <dbReference type="ARBA" id="ARBA00023136"/>
    </source>
</evidence>
<reference evidence="8 9" key="1">
    <citation type="journal article" date="2018" name="PLoS Genet.">
        <title>Population sequencing reveals clonal diversity and ancestral inbreeding in the grapevine cultivar Chardonnay.</title>
        <authorList>
            <person name="Roach M.J."/>
            <person name="Johnson D.L."/>
            <person name="Bohlmann J."/>
            <person name="van Vuuren H.J."/>
            <person name="Jones S.J."/>
            <person name="Pretorius I.S."/>
            <person name="Schmidt S.A."/>
            <person name="Borneman A.R."/>
        </authorList>
    </citation>
    <scope>NUCLEOTIDE SEQUENCE [LARGE SCALE GENOMIC DNA]</scope>
    <source>
        <strain evidence="9">cv. Chardonnay</strain>
        <tissue evidence="8">Leaf</tissue>
    </source>
</reference>
<dbReference type="GO" id="GO:0006952">
    <property type="term" value="P:defense response"/>
    <property type="evidence" value="ECO:0007669"/>
    <property type="project" value="UniProtKB-KW"/>
</dbReference>
<dbReference type="AlphaFoldDB" id="A0A438DWN6"/>
<protein>
    <submittedName>
        <fullName evidence="8">MLO-like protein 12</fullName>
    </submittedName>
</protein>
<evidence type="ECO:0000313" key="9">
    <source>
        <dbReference type="Proteomes" id="UP000288805"/>
    </source>
</evidence>
<name>A0A438DWN6_VITVI</name>
<evidence type="ECO:0000256" key="2">
    <source>
        <dbReference type="ARBA" id="ARBA00006574"/>
    </source>
</evidence>
<evidence type="ECO:0000313" key="8">
    <source>
        <dbReference type="EMBL" id="RVW39807.1"/>
    </source>
</evidence>
<keyword evidence="6" id="KW-0472">Membrane</keyword>
<evidence type="ECO:0000256" key="7">
    <source>
        <dbReference type="ARBA" id="ARBA00023265"/>
    </source>
</evidence>
<gene>
    <name evidence="8" type="primary">MLO12_2</name>
    <name evidence="8" type="ORF">CK203_074596</name>
</gene>
<dbReference type="EMBL" id="QGNW01001471">
    <property type="protein sequence ID" value="RVW39807.1"/>
    <property type="molecule type" value="Genomic_DNA"/>
</dbReference>
<dbReference type="Proteomes" id="UP000288805">
    <property type="component" value="Unassembled WGS sequence"/>
</dbReference>
<evidence type="ECO:0000256" key="1">
    <source>
        <dbReference type="ARBA" id="ARBA00004141"/>
    </source>
</evidence>
<evidence type="ECO:0000256" key="5">
    <source>
        <dbReference type="ARBA" id="ARBA00022989"/>
    </source>
</evidence>
<comment type="caution">
    <text evidence="8">The sequence shown here is derived from an EMBL/GenBank/DDBJ whole genome shotgun (WGS) entry which is preliminary data.</text>
</comment>
<keyword evidence="3" id="KW-0812">Transmembrane</keyword>
<dbReference type="GO" id="GO:0016020">
    <property type="term" value="C:membrane"/>
    <property type="evidence" value="ECO:0007669"/>
    <property type="project" value="UniProtKB-SubCell"/>
</dbReference>
<comment type="similarity">
    <text evidence="2">Belongs to the MLO family.</text>
</comment>
<keyword evidence="5" id="KW-1133">Transmembrane helix</keyword>
<keyword evidence="7" id="KW-0568">Pathogenesis-related protein</keyword>
<dbReference type="Pfam" id="PF03094">
    <property type="entry name" value="Mlo"/>
    <property type="match status" value="1"/>
</dbReference>
<evidence type="ECO:0000256" key="3">
    <source>
        <dbReference type="ARBA" id="ARBA00022692"/>
    </source>
</evidence>
<sequence length="222" mass="25105">MMRSILRTTRSAESRNQVKSTALEAGHIERIWLRDQRIDLWSKTPTWGGCSGLFCAGFDINYHRIHPSLIGKWLTKRNKRALYEALEKIKSELMLLGFISLLLTVGQGTIAGICISEKIAATWHPCGKKQEIKYVSNEEDYGKRRLLEISDSDGSNRRVLAAAGDDKCGEYDQLLFAYIIKKQKVKSHEEVEGVGNGNKNSRVPVRKRLVSLLRPSDTTTEL</sequence>
<comment type="subcellular location">
    <subcellularLocation>
        <location evidence="1">Membrane</location>
        <topology evidence="1">Multi-pass membrane protein</topology>
    </subcellularLocation>
</comment>
<proteinExistence type="inferred from homology"/>
<evidence type="ECO:0000256" key="4">
    <source>
        <dbReference type="ARBA" id="ARBA00022821"/>
    </source>
</evidence>
<dbReference type="PANTHER" id="PTHR31942">
    <property type="entry name" value="MLO-LIKE PROTEIN 1"/>
    <property type="match status" value="1"/>
</dbReference>
<organism evidence="8 9">
    <name type="scientific">Vitis vinifera</name>
    <name type="common">Grape</name>
    <dbReference type="NCBI Taxonomy" id="29760"/>
    <lineage>
        <taxon>Eukaryota</taxon>
        <taxon>Viridiplantae</taxon>
        <taxon>Streptophyta</taxon>
        <taxon>Embryophyta</taxon>
        <taxon>Tracheophyta</taxon>
        <taxon>Spermatophyta</taxon>
        <taxon>Magnoliopsida</taxon>
        <taxon>eudicotyledons</taxon>
        <taxon>Gunneridae</taxon>
        <taxon>Pentapetalae</taxon>
        <taxon>rosids</taxon>
        <taxon>Vitales</taxon>
        <taxon>Vitaceae</taxon>
        <taxon>Viteae</taxon>
        <taxon>Vitis</taxon>
    </lineage>
</organism>
<dbReference type="PANTHER" id="PTHR31942:SF114">
    <property type="entry name" value="MLO-LIKE PROTEIN"/>
    <property type="match status" value="1"/>
</dbReference>
<dbReference type="InterPro" id="IPR004326">
    <property type="entry name" value="Mlo"/>
</dbReference>